<keyword evidence="2" id="KW-1185">Reference proteome</keyword>
<proteinExistence type="predicted"/>
<accession>A0ABR8JTU0</accession>
<reference evidence="1 2" key="1">
    <citation type="submission" date="2020-09" db="EMBL/GenBank/DDBJ databases">
        <authorList>
            <person name="Kim M.K."/>
        </authorList>
    </citation>
    <scope>NUCLEOTIDE SEQUENCE [LARGE SCALE GENOMIC DNA]</scope>
    <source>
        <strain evidence="1 2">BT189</strain>
    </source>
</reference>
<comment type="caution">
    <text evidence="1">The sequence shown here is derived from an EMBL/GenBank/DDBJ whole genome shotgun (WGS) entry which is preliminary data.</text>
</comment>
<dbReference type="Proteomes" id="UP000606003">
    <property type="component" value="Unassembled WGS sequence"/>
</dbReference>
<evidence type="ECO:0000313" key="2">
    <source>
        <dbReference type="Proteomes" id="UP000606003"/>
    </source>
</evidence>
<protein>
    <recommendedName>
        <fullName evidence="3">STAS/SEC14 domain-containing protein</fullName>
    </recommendedName>
</protein>
<evidence type="ECO:0008006" key="3">
    <source>
        <dbReference type="Google" id="ProtNLM"/>
    </source>
</evidence>
<evidence type="ECO:0000313" key="1">
    <source>
        <dbReference type="EMBL" id="MBD2722035.1"/>
    </source>
</evidence>
<dbReference type="EMBL" id="JACXAC010000002">
    <property type="protein sequence ID" value="MBD2722035.1"/>
    <property type="molecule type" value="Genomic_DNA"/>
</dbReference>
<sequence length="139" mass="16058">MPGSPSLHLDYRPDLDLLTGRWLFDPDPEQLRQDYEDLLKEGLYCGAQRWLLDLRRRPALPVGLTDWMETTWLPHLMGVAPPDLRIAFWLPPQREVLRRAAPALNARVEEMLRQPGAYRLRLFEDEATAMAWLLAPAGT</sequence>
<gene>
    <name evidence="1" type="ORF">IC234_07835</name>
</gene>
<name>A0ABR8JTU0_9BACT</name>
<dbReference type="RefSeq" id="WP_190923290.1">
    <property type="nucleotide sequence ID" value="NZ_JACXAC010000002.1"/>
</dbReference>
<organism evidence="1 2">
    <name type="scientific">Hymenobacter armeniacus</name>
    <dbReference type="NCBI Taxonomy" id="2771358"/>
    <lineage>
        <taxon>Bacteria</taxon>
        <taxon>Pseudomonadati</taxon>
        <taxon>Bacteroidota</taxon>
        <taxon>Cytophagia</taxon>
        <taxon>Cytophagales</taxon>
        <taxon>Hymenobacteraceae</taxon>
        <taxon>Hymenobacter</taxon>
    </lineage>
</organism>